<dbReference type="PROSITE" id="PS50128">
    <property type="entry name" value="SURP"/>
    <property type="match status" value="2"/>
</dbReference>
<gene>
    <name evidence="4" type="primary">LOC109128332</name>
</gene>
<reference evidence="3" key="1">
    <citation type="journal article" date="2014" name="Nat. Commun.">
        <title>The emerging biofuel crop Camelina sativa retains a highly undifferentiated hexaploid genome structure.</title>
        <authorList>
            <person name="Kagale S."/>
            <person name="Koh C."/>
            <person name="Nixon J."/>
            <person name="Bollina V."/>
            <person name="Clarke W.E."/>
            <person name="Tuteja R."/>
            <person name="Spillane C."/>
            <person name="Robinson S.J."/>
            <person name="Links M.G."/>
            <person name="Clarke C."/>
            <person name="Higgins E.E."/>
            <person name="Huebert T."/>
            <person name="Sharpe A.G."/>
            <person name="Parkin I.A."/>
        </authorList>
    </citation>
    <scope>NUCLEOTIDE SEQUENCE [LARGE SCALE GENOMIC DNA]</scope>
    <source>
        <strain evidence="3">cv. DH55</strain>
    </source>
</reference>
<dbReference type="InterPro" id="IPR045146">
    <property type="entry name" value="SF3A1"/>
</dbReference>
<dbReference type="PANTHER" id="PTHR15316:SF1">
    <property type="entry name" value="SPLICING FACTOR 3A SUBUNIT 1"/>
    <property type="match status" value="1"/>
</dbReference>
<dbReference type="SUPFAM" id="SSF109905">
    <property type="entry name" value="Surp module (SWAP domain)"/>
    <property type="match status" value="2"/>
</dbReference>
<organism evidence="3 4">
    <name type="scientific">Camelina sativa</name>
    <name type="common">False flax</name>
    <name type="synonym">Myagrum sativum</name>
    <dbReference type="NCBI Taxonomy" id="90675"/>
    <lineage>
        <taxon>Eukaryota</taxon>
        <taxon>Viridiplantae</taxon>
        <taxon>Streptophyta</taxon>
        <taxon>Embryophyta</taxon>
        <taxon>Tracheophyta</taxon>
        <taxon>Spermatophyta</taxon>
        <taxon>Magnoliopsida</taxon>
        <taxon>eudicotyledons</taxon>
        <taxon>Gunneridae</taxon>
        <taxon>Pentapetalae</taxon>
        <taxon>rosids</taxon>
        <taxon>malvids</taxon>
        <taxon>Brassicales</taxon>
        <taxon>Brassicaceae</taxon>
        <taxon>Camelineae</taxon>
        <taxon>Camelina</taxon>
    </lineage>
</organism>
<dbReference type="Proteomes" id="UP000694864">
    <property type="component" value="Chromosome 13"/>
</dbReference>
<dbReference type="Gene3D" id="1.10.10.790">
    <property type="entry name" value="Surp module"/>
    <property type="match status" value="2"/>
</dbReference>
<dbReference type="InterPro" id="IPR000061">
    <property type="entry name" value="Surp"/>
</dbReference>
<dbReference type="InterPro" id="IPR035967">
    <property type="entry name" value="SWAP/Surp_sf"/>
</dbReference>
<sequence>MFTSTNQAPVDIAIIEPPPEIRSSVEKTALLVSWTVAEMERKIMAISKDTEDFNFLRKSDPYHAFYQHKLAEYRALNQDIDGCLRPDPLANLKGDAQPRPPATLPEGFSTQKELCTVDLTAKYVARYGVDFWLHLYRKEHMNPQFEFLTPADSKFEYFDQVAVLNSEVFERSEKLTSDRMEIVIEGFFYYLHRLEELRIHQEGMENAPDKINLSASVGGGDGRFAHIKDEDLPLLKHPLTRKNFLSERQPAMLPLGSQLALLQVQQEKS</sequence>
<dbReference type="RefSeq" id="XP_019090047.1">
    <property type="nucleotide sequence ID" value="XM_019234502.1"/>
</dbReference>
<dbReference type="SMART" id="SM00648">
    <property type="entry name" value="SWAP"/>
    <property type="match status" value="2"/>
</dbReference>
<dbReference type="Pfam" id="PF01805">
    <property type="entry name" value="Surp"/>
    <property type="match status" value="2"/>
</dbReference>
<evidence type="ECO:0000313" key="3">
    <source>
        <dbReference type="Proteomes" id="UP000694864"/>
    </source>
</evidence>
<feature type="domain" description="SURP motif" evidence="2">
    <location>
        <begin position="116"/>
        <end position="158"/>
    </location>
</feature>
<name>A0ABM1QTF9_CAMSA</name>
<proteinExistence type="predicted"/>
<feature type="domain" description="SURP motif" evidence="2">
    <location>
        <begin position="24"/>
        <end position="66"/>
    </location>
</feature>
<reference evidence="4" key="2">
    <citation type="submission" date="2025-08" db="UniProtKB">
        <authorList>
            <consortium name="RefSeq"/>
        </authorList>
    </citation>
    <scope>IDENTIFICATION</scope>
    <source>
        <tissue evidence="4">Leaf</tissue>
    </source>
</reference>
<dbReference type="GeneID" id="109128332"/>
<evidence type="ECO:0000313" key="4">
    <source>
        <dbReference type="RefSeq" id="XP_019090047.1"/>
    </source>
</evidence>
<accession>A0ABM1QTF9</accession>
<protein>
    <submittedName>
        <fullName evidence="4">Probable splicing factor 3A subunit 1</fullName>
    </submittedName>
</protein>
<dbReference type="PANTHER" id="PTHR15316">
    <property type="entry name" value="SPLICEOSOME ASSOCIATED PROTEIN 114/SWAP SPLICING FACTOR-RELATED"/>
    <property type="match status" value="1"/>
</dbReference>
<keyword evidence="3" id="KW-1185">Reference proteome</keyword>
<evidence type="ECO:0000259" key="2">
    <source>
        <dbReference type="PROSITE" id="PS50128"/>
    </source>
</evidence>
<keyword evidence="1" id="KW-0507">mRNA processing</keyword>
<evidence type="ECO:0000256" key="1">
    <source>
        <dbReference type="ARBA" id="ARBA00022664"/>
    </source>
</evidence>